<dbReference type="InterPro" id="IPR012456">
    <property type="entry name" value="DUF1661"/>
</dbReference>
<dbReference type="AlphaFoldDB" id="A0AAE9XJG5"/>
<protein>
    <submittedName>
        <fullName evidence="2">DUF1661 domain-containing protein</fullName>
    </submittedName>
</protein>
<dbReference type="EMBL" id="CP116614">
    <property type="protein sequence ID" value="WCG04256.1"/>
    <property type="molecule type" value="Genomic_DNA"/>
</dbReference>
<evidence type="ECO:0000313" key="1">
    <source>
        <dbReference type="EMBL" id="WCG00186.1"/>
    </source>
</evidence>
<sequence>MARKFFTSRTKTKKFSRHVFGSME</sequence>
<dbReference type="Proteomes" id="UP001179540">
    <property type="component" value="Chromosome"/>
</dbReference>
<dbReference type="RefSeq" id="WP_230456078.1">
    <property type="nucleotide sequence ID" value="NZ_BAABSH010000026.1"/>
</dbReference>
<accession>A0AAE9XJG5</accession>
<gene>
    <name evidence="1" type="ORF">NY149_11245</name>
    <name evidence="2" type="ORF">NY151_10345</name>
</gene>
<dbReference type="Proteomes" id="UP001179501">
    <property type="component" value="Chromosome"/>
</dbReference>
<dbReference type="Pfam" id="PF07877">
    <property type="entry name" value="DUF1661"/>
    <property type="match status" value="1"/>
</dbReference>
<evidence type="ECO:0000313" key="2">
    <source>
        <dbReference type="EMBL" id="WCG04256.1"/>
    </source>
</evidence>
<organism evidence="2 3">
    <name type="scientific">Porphyromonas gingivalis</name>
    <name type="common">Bacteroides gingivalis</name>
    <dbReference type="NCBI Taxonomy" id="837"/>
    <lineage>
        <taxon>Bacteria</taxon>
        <taxon>Pseudomonadati</taxon>
        <taxon>Bacteroidota</taxon>
        <taxon>Bacteroidia</taxon>
        <taxon>Bacteroidales</taxon>
        <taxon>Porphyromonadaceae</taxon>
        <taxon>Porphyromonas</taxon>
    </lineage>
</organism>
<reference evidence="2" key="1">
    <citation type="submission" date="2023-01" db="EMBL/GenBank/DDBJ databases">
        <title>Phages are important unrecognized players in the ecology of the oral pathogen Porphyromonas gingivalis.</title>
        <authorList>
            <person name="Matrishin C.B."/>
            <person name="Kauffman K.M."/>
        </authorList>
    </citation>
    <scope>NUCLEOTIDE SEQUENCE</scope>
    <source>
        <strain evidence="2">ATCC 49417</strain>
        <strain evidence="1">HG1691old</strain>
    </source>
</reference>
<proteinExistence type="predicted"/>
<name>A0AAE9XJG5_PORGN</name>
<dbReference type="EMBL" id="CP116613">
    <property type="protein sequence ID" value="WCG00186.1"/>
    <property type="molecule type" value="Genomic_DNA"/>
</dbReference>
<evidence type="ECO:0000313" key="3">
    <source>
        <dbReference type="Proteomes" id="UP001179501"/>
    </source>
</evidence>
<dbReference type="GeneID" id="69053912"/>